<evidence type="ECO:0000313" key="2">
    <source>
        <dbReference type="EMBL" id="KHK97125.1"/>
    </source>
</evidence>
<organism evidence="2 3">
    <name type="scientific">Microbacterium mangrovi</name>
    <dbReference type="NCBI Taxonomy" id="1348253"/>
    <lineage>
        <taxon>Bacteria</taxon>
        <taxon>Bacillati</taxon>
        <taxon>Actinomycetota</taxon>
        <taxon>Actinomycetes</taxon>
        <taxon>Micrococcales</taxon>
        <taxon>Microbacteriaceae</taxon>
        <taxon>Microbacterium</taxon>
    </lineage>
</organism>
<dbReference type="InterPro" id="IPR029068">
    <property type="entry name" value="Glyas_Bleomycin-R_OHBP_Dase"/>
</dbReference>
<protein>
    <submittedName>
        <fullName evidence="2">Glyoxalase</fullName>
    </submittedName>
</protein>
<accession>A0A0B2A0X4</accession>
<dbReference type="STRING" id="1348253.LK09_12665"/>
<dbReference type="PANTHER" id="PTHR33990">
    <property type="entry name" value="PROTEIN YJDN-RELATED"/>
    <property type="match status" value="1"/>
</dbReference>
<dbReference type="CDD" id="cd06588">
    <property type="entry name" value="PhnB_like"/>
    <property type="match status" value="1"/>
</dbReference>
<dbReference type="Pfam" id="PF00903">
    <property type="entry name" value="Glyoxalase"/>
    <property type="match status" value="1"/>
</dbReference>
<dbReference type="Proteomes" id="UP000031030">
    <property type="component" value="Unassembled WGS sequence"/>
</dbReference>
<name>A0A0B2A0X4_9MICO</name>
<sequence>MTAPVPYVLFDGTARAAFTFYQGVFGGELTLHSYADFGRDDGPADAVAHGYLTGPVAFFGADAGPSDEPVSVRGLLFSALGVAEPDELEAWFAALSEGGRVVDPLQKRPWGAHDGTVTDRYGLTWLIGYEE</sequence>
<comment type="caution">
    <text evidence="2">The sequence shown here is derived from an EMBL/GenBank/DDBJ whole genome shotgun (WGS) entry which is preliminary data.</text>
</comment>
<proteinExistence type="predicted"/>
<dbReference type="InterPro" id="IPR028973">
    <property type="entry name" value="PhnB-like"/>
</dbReference>
<dbReference type="PANTHER" id="PTHR33990:SF1">
    <property type="entry name" value="PROTEIN YJDN"/>
    <property type="match status" value="1"/>
</dbReference>
<evidence type="ECO:0000313" key="3">
    <source>
        <dbReference type="Proteomes" id="UP000031030"/>
    </source>
</evidence>
<dbReference type="RefSeq" id="WP_039399945.1">
    <property type="nucleotide sequence ID" value="NZ_JTDK01000011.1"/>
</dbReference>
<dbReference type="OrthoDB" id="9795306at2"/>
<dbReference type="AlphaFoldDB" id="A0A0B2A0X4"/>
<dbReference type="EMBL" id="JTDK01000011">
    <property type="protein sequence ID" value="KHK97125.1"/>
    <property type="molecule type" value="Genomic_DNA"/>
</dbReference>
<reference evidence="2 3" key="1">
    <citation type="submission" date="2014-11" db="EMBL/GenBank/DDBJ databases">
        <title>Genome sequence of Microbacterium mangrovi MUSC 115(T).</title>
        <authorList>
            <person name="Lee L.-H."/>
        </authorList>
    </citation>
    <scope>NUCLEOTIDE SEQUENCE [LARGE SCALE GENOMIC DNA]</scope>
    <source>
        <strain evidence="2 3">MUSC 115</strain>
    </source>
</reference>
<dbReference type="InterPro" id="IPR004360">
    <property type="entry name" value="Glyas_Fos-R_dOase_dom"/>
</dbReference>
<keyword evidence="3" id="KW-1185">Reference proteome</keyword>
<gene>
    <name evidence="2" type="ORF">LK09_12665</name>
</gene>
<dbReference type="Gene3D" id="3.10.180.10">
    <property type="entry name" value="2,3-Dihydroxybiphenyl 1,2-Dioxygenase, domain 1"/>
    <property type="match status" value="1"/>
</dbReference>
<evidence type="ECO:0000259" key="1">
    <source>
        <dbReference type="Pfam" id="PF00903"/>
    </source>
</evidence>
<feature type="domain" description="Glyoxalase/fosfomycin resistance/dioxygenase" evidence="1">
    <location>
        <begin position="7"/>
        <end position="125"/>
    </location>
</feature>
<dbReference type="SUPFAM" id="SSF54593">
    <property type="entry name" value="Glyoxalase/Bleomycin resistance protein/Dihydroxybiphenyl dioxygenase"/>
    <property type="match status" value="1"/>
</dbReference>